<keyword evidence="5 12" id="KW-0812">Transmembrane</keyword>
<keyword evidence="6" id="KW-0547">Nucleotide-binding</keyword>
<dbReference type="NCBIfam" id="TIGR00437">
    <property type="entry name" value="feoB"/>
    <property type="match status" value="1"/>
</dbReference>
<evidence type="ECO:0000256" key="3">
    <source>
        <dbReference type="ARBA" id="ARBA00022475"/>
    </source>
</evidence>
<dbReference type="Pfam" id="PF07670">
    <property type="entry name" value="Gate"/>
    <property type="match status" value="2"/>
</dbReference>
<feature type="transmembrane region" description="Helical" evidence="12">
    <location>
        <begin position="247"/>
        <end position="266"/>
    </location>
</feature>
<name>X0ZYB2_9ZZZZ</name>
<evidence type="ECO:0000256" key="9">
    <source>
        <dbReference type="ARBA" id="ARBA00023065"/>
    </source>
</evidence>
<reference evidence="15" key="1">
    <citation type="journal article" date="2014" name="Front. Microbiol.">
        <title>High frequency of phylogenetically diverse reductive dehalogenase-homologous genes in deep subseafloor sedimentary metagenomes.</title>
        <authorList>
            <person name="Kawai M."/>
            <person name="Futagami T."/>
            <person name="Toyoda A."/>
            <person name="Takaki Y."/>
            <person name="Nishi S."/>
            <person name="Hori S."/>
            <person name="Arai W."/>
            <person name="Tsubouchi T."/>
            <person name="Morono Y."/>
            <person name="Uchiyama I."/>
            <person name="Ito T."/>
            <person name="Fujiyama A."/>
            <person name="Inagaki F."/>
            <person name="Takami H."/>
        </authorList>
    </citation>
    <scope>NUCLEOTIDE SEQUENCE</scope>
    <source>
        <strain evidence="15">Expedition CK06-06</strain>
    </source>
</reference>
<feature type="transmembrane region" description="Helical" evidence="12">
    <location>
        <begin position="77"/>
        <end position="97"/>
    </location>
</feature>
<evidence type="ECO:0000256" key="7">
    <source>
        <dbReference type="ARBA" id="ARBA00022989"/>
    </source>
</evidence>
<evidence type="ECO:0000256" key="10">
    <source>
        <dbReference type="ARBA" id="ARBA00023134"/>
    </source>
</evidence>
<dbReference type="InterPro" id="IPR011642">
    <property type="entry name" value="Gate_dom"/>
</dbReference>
<feature type="non-terminal residue" evidence="15">
    <location>
        <position position="1"/>
    </location>
</feature>
<proteinExistence type="predicted"/>
<sequence>KLLEGDEEITRMMKEKLDENSWKNVHEILYKHEDAYLAVASGRYDWIGRLTRAAIIRPKVGQVTITRILDNIATHPFWGFIILIGILGLIFWLTYSIGAPLQDILDQYLVQGSSNLIMGKLIGAPNWFKGLLIDGVIGGAGTVLTFIPILLIFFFIFGFLEDVGYMARAAYVMDRFMHLMGLHGKSFLPLFTGFGCNVPAVMGSRIVESRRARLLTIMLAPLIPCIARIAVLNYLTPIFFGKLAPMVSWGLVVLTLIILVLSGILINKIFFKGERSAFIMELPLYHIPNFKTIVIFVFNNLKSFIVRAGTIILIVSIIVWLFTILPTGELETSYLAKLGKYLTPIGRVVGFDWRMILATLTSFTAKENSISTLSILYGKMNENGGLAYILKNTISTSSALSFLVLQMLFIPCMATVVTVYKETNSWKWTIFNIVFLLVISTIGGIVTYQIANIFLT</sequence>
<feature type="domain" description="Nucleoside transporter/FeoB GTPase Gate" evidence="14">
    <location>
        <begin position="143"/>
        <end position="232"/>
    </location>
</feature>
<feature type="domain" description="Nucleoside transporter/FeoB GTPase Gate" evidence="14">
    <location>
        <begin position="306"/>
        <end position="426"/>
    </location>
</feature>
<dbReference type="PANTHER" id="PTHR43185:SF1">
    <property type="entry name" value="FE(2+) TRANSPORTER FEOB"/>
    <property type="match status" value="1"/>
</dbReference>
<dbReference type="Pfam" id="PF07664">
    <property type="entry name" value="FeoB_C"/>
    <property type="match status" value="1"/>
</dbReference>
<evidence type="ECO:0000256" key="11">
    <source>
        <dbReference type="ARBA" id="ARBA00023136"/>
    </source>
</evidence>
<evidence type="ECO:0000259" key="14">
    <source>
        <dbReference type="Pfam" id="PF07670"/>
    </source>
</evidence>
<keyword evidence="2" id="KW-0813">Transport</keyword>
<keyword evidence="7 12" id="KW-1133">Transmembrane helix</keyword>
<dbReference type="GO" id="GO:0005525">
    <property type="term" value="F:GTP binding"/>
    <property type="evidence" value="ECO:0007669"/>
    <property type="project" value="UniProtKB-KW"/>
</dbReference>
<gene>
    <name evidence="15" type="ORF">S01H4_03128</name>
</gene>
<evidence type="ECO:0000256" key="1">
    <source>
        <dbReference type="ARBA" id="ARBA00004651"/>
    </source>
</evidence>
<dbReference type="InterPro" id="IPR011640">
    <property type="entry name" value="Fe2_transport_prot_B_C"/>
</dbReference>
<evidence type="ECO:0000259" key="13">
    <source>
        <dbReference type="Pfam" id="PF07664"/>
    </source>
</evidence>
<dbReference type="AlphaFoldDB" id="X0ZYB2"/>
<evidence type="ECO:0000256" key="6">
    <source>
        <dbReference type="ARBA" id="ARBA00022741"/>
    </source>
</evidence>
<dbReference type="GO" id="GO:0005886">
    <property type="term" value="C:plasma membrane"/>
    <property type="evidence" value="ECO:0007669"/>
    <property type="project" value="UniProtKB-SubCell"/>
</dbReference>
<keyword evidence="3" id="KW-1003">Cell membrane</keyword>
<feature type="transmembrane region" description="Helical" evidence="12">
    <location>
        <begin position="399"/>
        <end position="420"/>
    </location>
</feature>
<comment type="caution">
    <text evidence="15">The sequence shown here is derived from an EMBL/GenBank/DDBJ whole genome shotgun (WGS) entry which is preliminary data.</text>
</comment>
<feature type="transmembrane region" description="Helical" evidence="12">
    <location>
        <begin position="135"/>
        <end position="160"/>
    </location>
</feature>
<evidence type="ECO:0000256" key="12">
    <source>
        <dbReference type="SAM" id="Phobius"/>
    </source>
</evidence>
<evidence type="ECO:0000313" key="15">
    <source>
        <dbReference type="EMBL" id="GAG74534.1"/>
    </source>
</evidence>
<evidence type="ECO:0000256" key="2">
    <source>
        <dbReference type="ARBA" id="ARBA00022448"/>
    </source>
</evidence>
<dbReference type="InterPro" id="IPR050860">
    <property type="entry name" value="FeoB_GTPase"/>
</dbReference>
<dbReference type="PANTHER" id="PTHR43185">
    <property type="entry name" value="FERROUS IRON TRANSPORT PROTEIN B"/>
    <property type="match status" value="1"/>
</dbReference>
<feature type="transmembrane region" description="Helical" evidence="12">
    <location>
        <begin position="426"/>
        <end position="451"/>
    </location>
</feature>
<evidence type="ECO:0000256" key="5">
    <source>
        <dbReference type="ARBA" id="ARBA00022692"/>
    </source>
</evidence>
<protein>
    <recommendedName>
        <fullName evidence="16">Nucleoside transporter/FeoB GTPase Gate domain-containing protein</fullName>
    </recommendedName>
</protein>
<feature type="domain" description="Ferrous iron transport protein B C-terminal" evidence="13">
    <location>
        <begin position="250"/>
        <end position="297"/>
    </location>
</feature>
<evidence type="ECO:0000256" key="4">
    <source>
        <dbReference type="ARBA" id="ARBA00022496"/>
    </source>
</evidence>
<comment type="subcellular location">
    <subcellularLocation>
        <location evidence="1">Cell membrane</location>
        <topology evidence="1">Multi-pass membrane protein</topology>
    </subcellularLocation>
</comment>
<accession>X0ZYB2</accession>
<dbReference type="GO" id="GO:0015093">
    <property type="term" value="F:ferrous iron transmembrane transporter activity"/>
    <property type="evidence" value="ECO:0007669"/>
    <property type="project" value="InterPro"/>
</dbReference>
<feature type="transmembrane region" description="Helical" evidence="12">
    <location>
        <begin position="304"/>
        <end position="325"/>
    </location>
</feature>
<keyword evidence="11 12" id="KW-0472">Membrane</keyword>
<feature type="transmembrane region" description="Helical" evidence="12">
    <location>
        <begin position="214"/>
        <end position="235"/>
    </location>
</feature>
<dbReference type="EMBL" id="BART01000740">
    <property type="protein sequence ID" value="GAG74534.1"/>
    <property type="molecule type" value="Genomic_DNA"/>
</dbReference>
<keyword evidence="4" id="KW-0410">Iron transport</keyword>
<keyword evidence="8" id="KW-0408">Iron</keyword>
<evidence type="ECO:0000256" key="8">
    <source>
        <dbReference type="ARBA" id="ARBA00023004"/>
    </source>
</evidence>
<keyword evidence="9" id="KW-0406">Ion transport</keyword>
<organism evidence="15">
    <name type="scientific">marine sediment metagenome</name>
    <dbReference type="NCBI Taxonomy" id="412755"/>
    <lineage>
        <taxon>unclassified sequences</taxon>
        <taxon>metagenomes</taxon>
        <taxon>ecological metagenomes</taxon>
    </lineage>
</organism>
<evidence type="ECO:0008006" key="16">
    <source>
        <dbReference type="Google" id="ProtNLM"/>
    </source>
</evidence>
<keyword evidence="10" id="KW-0342">GTP-binding</keyword>
<dbReference type="InterPro" id="IPR003373">
    <property type="entry name" value="Fe2_transport_prot-B"/>
</dbReference>